<dbReference type="EC" id="7.2.2.8" evidence="3"/>
<feature type="transmembrane region" description="Helical" evidence="14">
    <location>
        <begin position="53"/>
        <end position="75"/>
    </location>
</feature>
<keyword evidence="10 14" id="KW-1133">Transmembrane helix</keyword>
<evidence type="ECO:0000256" key="10">
    <source>
        <dbReference type="ARBA" id="ARBA00022989"/>
    </source>
</evidence>
<comment type="subcellular location">
    <subcellularLocation>
        <location evidence="14">Cell membrane</location>
    </subcellularLocation>
    <subcellularLocation>
        <location evidence="1">Endomembrane system</location>
        <topology evidence="1">Multi-pass membrane protein</topology>
    </subcellularLocation>
</comment>
<evidence type="ECO:0000259" key="15">
    <source>
        <dbReference type="Pfam" id="PF00122"/>
    </source>
</evidence>
<dbReference type="RefSeq" id="WP_413781990.1">
    <property type="nucleotide sequence ID" value="NZ_JAUOZS010000001.1"/>
</dbReference>
<dbReference type="Pfam" id="PF00122">
    <property type="entry name" value="E1-E2_ATPase"/>
    <property type="match status" value="1"/>
</dbReference>
<keyword evidence="7" id="KW-0187">Copper transport</keyword>
<evidence type="ECO:0000256" key="6">
    <source>
        <dbReference type="ARBA" id="ARBA00022741"/>
    </source>
</evidence>
<evidence type="ECO:0000256" key="9">
    <source>
        <dbReference type="ARBA" id="ARBA00022967"/>
    </source>
</evidence>
<protein>
    <recommendedName>
        <fullName evidence="3">P-type Cu(+) transporter</fullName>
        <ecNumber evidence="3">7.2.2.8</ecNumber>
    </recommendedName>
</protein>
<dbReference type="PRINTS" id="PR00119">
    <property type="entry name" value="CATATPASE"/>
</dbReference>
<feature type="transmembrane region" description="Helical" evidence="14">
    <location>
        <begin position="145"/>
        <end position="163"/>
    </location>
</feature>
<dbReference type="InterPro" id="IPR018303">
    <property type="entry name" value="ATPase_P-typ_P_site"/>
</dbReference>
<evidence type="ECO:0000256" key="4">
    <source>
        <dbReference type="ARBA" id="ARBA00022692"/>
    </source>
</evidence>
<accession>A0ABU3P3E3</accession>
<proteinExistence type="inferred from homology"/>
<dbReference type="PANTHER" id="PTHR43520:SF8">
    <property type="entry name" value="P-TYPE CU(+) TRANSPORTER"/>
    <property type="match status" value="1"/>
</dbReference>
<keyword evidence="8 14" id="KW-0067">ATP-binding</keyword>
<comment type="catalytic activity">
    <reaction evidence="13">
        <text>Cu(+)(in) + ATP + H2O = Cu(+)(out) + ADP + phosphate + H(+)</text>
        <dbReference type="Rhea" id="RHEA:25792"/>
        <dbReference type="ChEBI" id="CHEBI:15377"/>
        <dbReference type="ChEBI" id="CHEBI:15378"/>
        <dbReference type="ChEBI" id="CHEBI:30616"/>
        <dbReference type="ChEBI" id="CHEBI:43474"/>
        <dbReference type="ChEBI" id="CHEBI:49552"/>
        <dbReference type="ChEBI" id="CHEBI:456216"/>
        <dbReference type="EC" id="7.2.2.8"/>
    </reaction>
</comment>
<keyword evidence="7" id="KW-0813">Transport</keyword>
<keyword evidence="7" id="KW-0406">Ion transport</keyword>
<keyword evidence="9" id="KW-1278">Translocase</keyword>
<keyword evidence="14" id="KW-1003">Cell membrane</keyword>
<dbReference type="InterPro" id="IPR001757">
    <property type="entry name" value="P_typ_ATPase"/>
</dbReference>
<dbReference type="InterPro" id="IPR008250">
    <property type="entry name" value="ATPase_P-typ_transduc_dom_A_sf"/>
</dbReference>
<feature type="transmembrane region" description="Helical" evidence="14">
    <location>
        <begin position="660"/>
        <end position="680"/>
    </location>
</feature>
<evidence type="ECO:0000256" key="14">
    <source>
        <dbReference type="RuleBase" id="RU362081"/>
    </source>
</evidence>
<keyword evidence="17" id="KW-1185">Reference proteome</keyword>
<evidence type="ECO:0000256" key="13">
    <source>
        <dbReference type="ARBA" id="ARBA00049289"/>
    </source>
</evidence>
<dbReference type="InterPro" id="IPR044492">
    <property type="entry name" value="P_typ_ATPase_HD_dom"/>
</dbReference>
<comment type="similarity">
    <text evidence="2 14">Belongs to the cation transport ATPase (P-type) (TC 3.A.3) family. Type IB subfamily.</text>
</comment>
<keyword evidence="11" id="KW-0186">Copper</keyword>
<keyword evidence="16" id="KW-0378">Hydrolase</keyword>
<dbReference type="InterPro" id="IPR023298">
    <property type="entry name" value="ATPase_P-typ_TM_dom_sf"/>
</dbReference>
<evidence type="ECO:0000256" key="3">
    <source>
        <dbReference type="ARBA" id="ARBA00012517"/>
    </source>
</evidence>
<dbReference type="PANTHER" id="PTHR43520">
    <property type="entry name" value="ATP7, ISOFORM B"/>
    <property type="match status" value="1"/>
</dbReference>
<dbReference type="InterPro" id="IPR023214">
    <property type="entry name" value="HAD_sf"/>
</dbReference>
<evidence type="ECO:0000256" key="1">
    <source>
        <dbReference type="ARBA" id="ARBA00004127"/>
    </source>
</evidence>
<evidence type="ECO:0000313" key="16">
    <source>
        <dbReference type="EMBL" id="MDT8903536.1"/>
    </source>
</evidence>
<keyword evidence="5 14" id="KW-0479">Metal-binding</keyword>
<organism evidence="16 17">
    <name type="scientific">Anaeroselena agilis</name>
    <dbReference type="NCBI Taxonomy" id="3063788"/>
    <lineage>
        <taxon>Bacteria</taxon>
        <taxon>Bacillati</taxon>
        <taxon>Bacillota</taxon>
        <taxon>Negativicutes</taxon>
        <taxon>Acetonemataceae</taxon>
        <taxon>Anaeroselena</taxon>
    </lineage>
</organism>
<dbReference type="InterPro" id="IPR036412">
    <property type="entry name" value="HAD-like_sf"/>
</dbReference>
<evidence type="ECO:0000313" key="17">
    <source>
        <dbReference type="Proteomes" id="UP001254848"/>
    </source>
</evidence>
<comment type="caution">
    <text evidence="16">The sequence shown here is derived from an EMBL/GenBank/DDBJ whole genome shotgun (WGS) entry which is preliminary data.</text>
</comment>
<dbReference type="InterPro" id="IPR059000">
    <property type="entry name" value="ATPase_P-type_domA"/>
</dbReference>
<dbReference type="SFLD" id="SFLDS00003">
    <property type="entry name" value="Haloacid_Dehalogenase"/>
    <property type="match status" value="1"/>
</dbReference>
<evidence type="ECO:0000256" key="2">
    <source>
        <dbReference type="ARBA" id="ARBA00006024"/>
    </source>
</evidence>
<feature type="transmembrane region" description="Helical" evidence="14">
    <location>
        <begin position="331"/>
        <end position="351"/>
    </location>
</feature>
<dbReference type="PRINTS" id="PR00120">
    <property type="entry name" value="HATPASE"/>
</dbReference>
<name>A0ABU3P3E3_9FIRM</name>
<dbReference type="NCBIfam" id="TIGR01511">
    <property type="entry name" value="ATPase-IB1_Cu"/>
    <property type="match status" value="1"/>
</dbReference>
<keyword evidence="12 14" id="KW-0472">Membrane</keyword>
<dbReference type="Pfam" id="PF00702">
    <property type="entry name" value="Hydrolase"/>
    <property type="match status" value="1"/>
</dbReference>
<feature type="transmembrane region" description="Helical" evidence="14">
    <location>
        <begin position="117"/>
        <end position="139"/>
    </location>
</feature>
<dbReference type="NCBIfam" id="TIGR01525">
    <property type="entry name" value="ATPase-IB_hvy"/>
    <property type="match status" value="1"/>
</dbReference>
<evidence type="ECO:0000256" key="5">
    <source>
        <dbReference type="ARBA" id="ARBA00022723"/>
    </source>
</evidence>
<dbReference type="InterPro" id="IPR023299">
    <property type="entry name" value="ATPase_P-typ_cyto_dom_N"/>
</dbReference>
<sequence length="688" mass="72518">MEHRQHEHGQQTIHHAKDHVEDISTANGASPPSRQGGHKGHHEGMIADFKRRFYVCMAITVPIMALSPMLQHWAGLGESLRFAGDEYFLFALATVLFVYGGLPFLKGAAQEIGQGRPGMMTLVAVAISTAYSYSSFVVFGLAGETFFWELATLVDIMLLGHWIEMKSVMGASQALEKLASLVPADAHLVGADGSITDVPVGSLAKGDVVLVKPGERIPVDAVVLSGETSVDEAMLTGESKPVLKQVAAVVIGGSINGEGAVRIRVEKTGQESFLAQMMELVRQAQESKSRTQDLANRAASWLALGAIFTGGVTMAAWLLSGREVAWAVERAVTVLVISCPHALGLAVPLVVSSSTSLAARQGLLIRDRAAFEAARGIGAVVFDKTGTLTAGKFGVTDVLTLAAGWTREELLRYAASLEQASEHPIAQSIVAAAENLAEAQDFRAIPGKGAEGTVEGRAVKVVSPGYLSEHHIPIHDARLNQLSAAGKTVVFVIVDGEAVGAVALADTIRPESRQAVAALKNLGIRCIMLTGDNKEVARQVAEEVGMDEFIAEVLPQDKVQKIKEIQGRGLVVAMTGDGVNDAPALAQADVGIAVGAGADVAIATADIILIRSNPLDVVDVIKLSRATYRKMVQNLLWATGYNVAAIPLAAGVLYSSGILLSPAVGAMLMSVSTVLVAINARRLKMGEH</sequence>
<gene>
    <name evidence="16" type="ORF">Q4T40_20100</name>
</gene>
<dbReference type="SUPFAM" id="SSF81653">
    <property type="entry name" value="Calcium ATPase, transduction domain A"/>
    <property type="match status" value="1"/>
</dbReference>
<dbReference type="Gene3D" id="3.40.1110.10">
    <property type="entry name" value="Calcium-transporting ATPase, cytoplasmic domain N"/>
    <property type="match status" value="1"/>
</dbReference>
<dbReference type="SUPFAM" id="SSF81665">
    <property type="entry name" value="Calcium ATPase, transmembrane domain M"/>
    <property type="match status" value="1"/>
</dbReference>
<dbReference type="Gene3D" id="2.70.150.10">
    <property type="entry name" value="Calcium-transporting ATPase, cytoplasmic transduction domain A"/>
    <property type="match status" value="1"/>
</dbReference>
<dbReference type="Proteomes" id="UP001254848">
    <property type="component" value="Unassembled WGS sequence"/>
</dbReference>
<feature type="transmembrane region" description="Helical" evidence="14">
    <location>
        <begin position="298"/>
        <end position="319"/>
    </location>
</feature>
<evidence type="ECO:0000256" key="11">
    <source>
        <dbReference type="ARBA" id="ARBA00023008"/>
    </source>
</evidence>
<dbReference type="SFLD" id="SFLDG00002">
    <property type="entry name" value="C1.7:_P-type_atpase_like"/>
    <property type="match status" value="1"/>
</dbReference>
<dbReference type="EMBL" id="JAUOZS010000001">
    <property type="protein sequence ID" value="MDT8903536.1"/>
    <property type="molecule type" value="Genomic_DNA"/>
</dbReference>
<reference evidence="16 17" key="1">
    <citation type="submission" date="2023-07" db="EMBL/GenBank/DDBJ databases">
        <title>The novel representative of Negativicutes class, Anaeroselena agilis gen. nov. sp. nov.</title>
        <authorList>
            <person name="Prokofeva M.I."/>
            <person name="Elcheninov A.G."/>
            <person name="Klyukina A."/>
            <person name="Kublanov I.V."/>
            <person name="Frolov E.N."/>
            <person name="Podosokorskaya O.A."/>
        </authorList>
    </citation>
    <scope>NUCLEOTIDE SEQUENCE [LARGE SCALE GENOMIC DNA]</scope>
    <source>
        <strain evidence="16 17">4137-cl</strain>
    </source>
</reference>
<dbReference type="Gene3D" id="3.40.50.1000">
    <property type="entry name" value="HAD superfamily/HAD-like"/>
    <property type="match status" value="1"/>
</dbReference>
<dbReference type="SFLD" id="SFLDF00027">
    <property type="entry name" value="p-type_atpase"/>
    <property type="match status" value="1"/>
</dbReference>
<evidence type="ECO:0000256" key="7">
    <source>
        <dbReference type="ARBA" id="ARBA00022796"/>
    </source>
</evidence>
<dbReference type="PROSITE" id="PS00154">
    <property type="entry name" value="ATPASE_E1_E2"/>
    <property type="match status" value="1"/>
</dbReference>
<feature type="domain" description="P-type ATPase A" evidence="15">
    <location>
        <begin position="181"/>
        <end position="281"/>
    </location>
</feature>
<feature type="transmembrane region" description="Helical" evidence="14">
    <location>
        <begin position="635"/>
        <end position="654"/>
    </location>
</feature>
<dbReference type="NCBIfam" id="TIGR01512">
    <property type="entry name" value="ATPase-IB2_Cd"/>
    <property type="match status" value="1"/>
</dbReference>
<dbReference type="NCBIfam" id="TIGR01494">
    <property type="entry name" value="ATPase_P-type"/>
    <property type="match status" value="1"/>
</dbReference>
<feature type="transmembrane region" description="Helical" evidence="14">
    <location>
        <begin position="87"/>
        <end position="105"/>
    </location>
</feature>
<dbReference type="GO" id="GO:0016787">
    <property type="term" value="F:hydrolase activity"/>
    <property type="evidence" value="ECO:0007669"/>
    <property type="project" value="UniProtKB-KW"/>
</dbReference>
<evidence type="ECO:0000256" key="8">
    <source>
        <dbReference type="ARBA" id="ARBA00022840"/>
    </source>
</evidence>
<dbReference type="InterPro" id="IPR027256">
    <property type="entry name" value="P-typ_ATPase_IB"/>
</dbReference>
<keyword evidence="4 14" id="KW-0812">Transmembrane</keyword>
<evidence type="ECO:0000256" key="12">
    <source>
        <dbReference type="ARBA" id="ARBA00023136"/>
    </source>
</evidence>
<keyword evidence="6 14" id="KW-0547">Nucleotide-binding</keyword>
<dbReference type="SUPFAM" id="SSF56784">
    <property type="entry name" value="HAD-like"/>
    <property type="match status" value="1"/>
</dbReference>